<name>A0A1Y6CJW5_9BACT</name>
<proteinExistence type="predicted"/>
<protein>
    <recommendedName>
        <fullName evidence="4">DUF1552 domain-containing protein</fullName>
    </recommendedName>
</protein>
<dbReference type="RefSeq" id="WP_132323788.1">
    <property type="nucleotide sequence ID" value="NZ_FWZT01000024.1"/>
</dbReference>
<evidence type="ECO:0000313" key="2">
    <source>
        <dbReference type="EMBL" id="SMF68067.1"/>
    </source>
</evidence>
<reference evidence="3" key="1">
    <citation type="submission" date="2017-04" db="EMBL/GenBank/DDBJ databases">
        <authorList>
            <person name="Varghese N."/>
            <person name="Submissions S."/>
        </authorList>
    </citation>
    <scope>NUCLEOTIDE SEQUENCE [LARGE SCALE GENOMIC DNA]</scope>
    <source>
        <strain evidence="3">RKEM611</strain>
    </source>
</reference>
<evidence type="ECO:0000313" key="3">
    <source>
        <dbReference type="Proteomes" id="UP000192907"/>
    </source>
</evidence>
<evidence type="ECO:0008006" key="4">
    <source>
        <dbReference type="Google" id="ProtNLM"/>
    </source>
</evidence>
<dbReference type="InterPro" id="IPR011447">
    <property type="entry name" value="DUF1552"/>
</dbReference>
<sequence length="416" mass="46504">MITRRKAIKFVGKGFISLPLLSTFARLSKAQDTSQNNFNFITFSFPNGCIDTAWNYEAALSPLANVQDKIVVYNRIQNEVGERQGGDGHQQGGVNLFTGKKLANDNQSSGYSLDQFIASKAFPDSPISSLVQGVYRGWAGGSFRPTSWSRRSWLANGYPVTPFINPLDSFNSIFGIPEDQSDLFLKTRTSILDALLEQYKSLTGEASKLGSESKLYLSRLADQVRTVEREIQVFSQQKIIDAKTNLSPPEPASLVNGMLEYDQFDTVFKQQIDLITLAFQNNICHCASLMFGSSGEEFKHPGMKITDHMSSHFSNRDEYTDYLAYRRYHMTNLRYLIEQLNTSTDSEGAPLLNKTIIMVGSEFGDGRSHTFSSQPHLIATGDKRFPIGTTIEEKLKSHDLYEGTIAKLGIDIKGFL</sequence>
<evidence type="ECO:0000256" key="1">
    <source>
        <dbReference type="SAM" id="Coils"/>
    </source>
</evidence>
<keyword evidence="1" id="KW-0175">Coiled coil</keyword>
<feature type="coiled-coil region" evidence="1">
    <location>
        <begin position="192"/>
        <end position="237"/>
    </location>
</feature>
<gene>
    <name evidence="2" type="ORF">SAMN06296036_1248</name>
</gene>
<dbReference type="EMBL" id="FWZT01000024">
    <property type="protein sequence ID" value="SMF68067.1"/>
    <property type="molecule type" value="Genomic_DNA"/>
</dbReference>
<dbReference type="AlphaFoldDB" id="A0A1Y6CJW5"/>
<dbReference type="STRING" id="1513793.SAMN06296036_1248"/>
<dbReference type="Proteomes" id="UP000192907">
    <property type="component" value="Unassembled WGS sequence"/>
</dbReference>
<dbReference type="OrthoDB" id="9146593at2"/>
<dbReference type="Pfam" id="PF07586">
    <property type="entry name" value="HXXSHH"/>
    <property type="match status" value="1"/>
</dbReference>
<accession>A0A1Y6CJW5</accession>
<keyword evidence="3" id="KW-1185">Reference proteome</keyword>
<organism evidence="2 3">
    <name type="scientific">Pseudobacteriovorax antillogorgiicola</name>
    <dbReference type="NCBI Taxonomy" id="1513793"/>
    <lineage>
        <taxon>Bacteria</taxon>
        <taxon>Pseudomonadati</taxon>
        <taxon>Bdellovibrionota</taxon>
        <taxon>Oligoflexia</taxon>
        <taxon>Oligoflexales</taxon>
        <taxon>Pseudobacteriovoracaceae</taxon>
        <taxon>Pseudobacteriovorax</taxon>
    </lineage>
</organism>